<name>A0A3M6TN23_POCDA</name>
<evidence type="ECO:0000313" key="1">
    <source>
        <dbReference type="EMBL" id="RMX42787.1"/>
    </source>
</evidence>
<dbReference type="EMBL" id="RCHS01003279">
    <property type="protein sequence ID" value="RMX42787.1"/>
    <property type="molecule type" value="Genomic_DNA"/>
</dbReference>
<proteinExistence type="predicted"/>
<dbReference type="InterPro" id="IPR040521">
    <property type="entry name" value="KDZ"/>
</dbReference>
<dbReference type="Pfam" id="PF18758">
    <property type="entry name" value="KDZ"/>
    <property type="match status" value="1"/>
</dbReference>
<comment type="caution">
    <text evidence="1">The sequence shown here is derived from an EMBL/GenBank/DDBJ whole genome shotgun (WGS) entry which is preliminary data.</text>
</comment>
<protein>
    <submittedName>
        <fullName evidence="1">Uncharacterized protein</fullName>
    </submittedName>
</protein>
<dbReference type="PANTHER" id="PTHR33096">
    <property type="entry name" value="CXC2 DOMAIN-CONTAINING PROTEIN"/>
    <property type="match status" value="1"/>
</dbReference>
<evidence type="ECO:0000313" key="2">
    <source>
        <dbReference type="Proteomes" id="UP000275408"/>
    </source>
</evidence>
<dbReference type="Proteomes" id="UP000275408">
    <property type="component" value="Unassembled WGS sequence"/>
</dbReference>
<keyword evidence="2" id="KW-1185">Reference proteome</keyword>
<organism evidence="1 2">
    <name type="scientific">Pocillopora damicornis</name>
    <name type="common">Cauliflower coral</name>
    <name type="synonym">Millepora damicornis</name>
    <dbReference type="NCBI Taxonomy" id="46731"/>
    <lineage>
        <taxon>Eukaryota</taxon>
        <taxon>Metazoa</taxon>
        <taxon>Cnidaria</taxon>
        <taxon>Anthozoa</taxon>
        <taxon>Hexacorallia</taxon>
        <taxon>Scleractinia</taxon>
        <taxon>Astrocoeniina</taxon>
        <taxon>Pocilloporidae</taxon>
        <taxon>Pocillopora</taxon>
    </lineage>
</organism>
<sequence length="226" mass="26105">MFKDCSDFQAGSEILSKGRFDALDETAISGISCKHGFPMKFLNLKGGERYLTAIPLYQIDFIQNKQKFGDLLDEVELGCPQFHVYGHGAKCQLLYSPLRLEGWGMVDGEVLERLWSYLKQFKKMTKEMSASHREDIISDALFYLCEKQRSRLVLLLVKQRRRVIELKKSAELELEEIKKNSPVPIRDEMIEGWKNDEAAILKKSKPDDVDLGPHGWVIQYFTLLQK</sequence>
<gene>
    <name evidence="1" type="ORF">pdam_00025749</name>
</gene>
<feature type="non-terminal residue" evidence="1">
    <location>
        <position position="226"/>
    </location>
</feature>
<dbReference type="AlphaFoldDB" id="A0A3M6TN23"/>
<accession>A0A3M6TN23</accession>
<reference evidence="1 2" key="1">
    <citation type="journal article" date="2018" name="Sci. Rep.">
        <title>Comparative analysis of the Pocillopora damicornis genome highlights role of immune system in coral evolution.</title>
        <authorList>
            <person name="Cunning R."/>
            <person name="Bay R.A."/>
            <person name="Gillette P."/>
            <person name="Baker A.C."/>
            <person name="Traylor-Knowles N."/>
        </authorList>
    </citation>
    <scope>NUCLEOTIDE SEQUENCE [LARGE SCALE GENOMIC DNA]</scope>
    <source>
        <strain evidence="1">RSMAS</strain>
        <tissue evidence="1">Whole animal</tissue>
    </source>
</reference>
<dbReference type="PANTHER" id="PTHR33096:SF1">
    <property type="entry name" value="CXC1-LIKE CYSTEINE CLUSTER ASSOCIATED WITH KDZ TRANSPOSASES DOMAIN-CONTAINING PROTEIN"/>
    <property type="match status" value="1"/>
</dbReference>
<dbReference type="OrthoDB" id="5985722at2759"/>